<name>A0A382CKS4_9ZZZZ</name>
<dbReference type="GO" id="GO:0051996">
    <property type="term" value="F:squalene synthase [NAD(P)H] activity"/>
    <property type="evidence" value="ECO:0007669"/>
    <property type="project" value="InterPro"/>
</dbReference>
<dbReference type="SUPFAM" id="SSF48576">
    <property type="entry name" value="Terpenoid synthases"/>
    <property type="match status" value="1"/>
</dbReference>
<dbReference type="InterPro" id="IPR033904">
    <property type="entry name" value="Trans_IPPS_HH"/>
</dbReference>
<feature type="non-terminal residue" evidence="2">
    <location>
        <position position="177"/>
    </location>
</feature>
<evidence type="ECO:0000313" key="2">
    <source>
        <dbReference type="EMBL" id="SVB26685.1"/>
    </source>
</evidence>
<protein>
    <recommendedName>
        <fullName evidence="3">Squalene synthase HpnD</fullName>
    </recommendedName>
</protein>
<dbReference type="CDD" id="cd00683">
    <property type="entry name" value="Trans_IPPS_HH"/>
    <property type="match status" value="1"/>
</dbReference>
<dbReference type="InterPro" id="IPR044843">
    <property type="entry name" value="Trans_IPPS_bact-type"/>
</dbReference>
<dbReference type="EMBL" id="UINC01034992">
    <property type="protein sequence ID" value="SVB26685.1"/>
    <property type="molecule type" value="Genomic_DNA"/>
</dbReference>
<accession>A0A382CKS4</accession>
<dbReference type="SFLD" id="SFLDS00005">
    <property type="entry name" value="Isoprenoid_Synthase_Type_I"/>
    <property type="match status" value="1"/>
</dbReference>
<evidence type="ECO:0000256" key="1">
    <source>
        <dbReference type="ARBA" id="ARBA00022679"/>
    </source>
</evidence>
<organism evidence="2">
    <name type="scientific">marine metagenome</name>
    <dbReference type="NCBI Taxonomy" id="408172"/>
    <lineage>
        <taxon>unclassified sequences</taxon>
        <taxon>metagenomes</taxon>
        <taxon>ecological metagenomes</taxon>
    </lineage>
</organism>
<evidence type="ECO:0008006" key="3">
    <source>
        <dbReference type="Google" id="ProtNLM"/>
    </source>
</evidence>
<proteinExistence type="predicted"/>
<gene>
    <name evidence="2" type="ORF">METZ01_LOCUS179539</name>
</gene>
<sequence length="177" mass="20585">MPEPYVQESYDYCRIVARTQAGNFYYSFIVLPLERRRAIHAIYAFLRYCDDIVDEDGATSEKKTQLEKWRRVLDSAYADLNSEEHPILPAFRDTIRRFRIPREYFDAVIDGAAMDLTASRYDTFEDLYRYCYRVASAVGLVCISVFGFTDEKAKGYAESCGIAFQLTNILRDIREDA</sequence>
<dbReference type="InterPro" id="IPR008949">
    <property type="entry name" value="Isoprenoid_synthase_dom_sf"/>
</dbReference>
<dbReference type="PROSITE" id="PS01044">
    <property type="entry name" value="SQUALEN_PHYTOEN_SYN_1"/>
    <property type="match status" value="1"/>
</dbReference>
<dbReference type="Pfam" id="PF00494">
    <property type="entry name" value="SQS_PSY"/>
    <property type="match status" value="1"/>
</dbReference>
<dbReference type="SFLD" id="SFLDG01018">
    <property type="entry name" value="Squalene/Phytoene_Synthase_Lik"/>
    <property type="match status" value="1"/>
</dbReference>
<dbReference type="GO" id="GO:0008299">
    <property type="term" value="P:isoprenoid biosynthetic process"/>
    <property type="evidence" value="ECO:0007669"/>
    <property type="project" value="UniProtKB-ARBA"/>
</dbReference>
<dbReference type="Gene3D" id="1.10.600.10">
    <property type="entry name" value="Farnesyl Diphosphate Synthase"/>
    <property type="match status" value="1"/>
</dbReference>
<dbReference type="InterPro" id="IPR002060">
    <property type="entry name" value="Squ/phyt_synthse"/>
</dbReference>
<dbReference type="PANTHER" id="PTHR31480">
    <property type="entry name" value="BIFUNCTIONAL LYCOPENE CYCLASE/PHYTOENE SYNTHASE"/>
    <property type="match status" value="1"/>
</dbReference>
<reference evidence="2" key="1">
    <citation type="submission" date="2018-05" db="EMBL/GenBank/DDBJ databases">
        <authorList>
            <person name="Lanie J.A."/>
            <person name="Ng W.-L."/>
            <person name="Kazmierczak K.M."/>
            <person name="Andrzejewski T.M."/>
            <person name="Davidsen T.M."/>
            <person name="Wayne K.J."/>
            <person name="Tettelin H."/>
            <person name="Glass J.I."/>
            <person name="Rusch D."/>
            <person name="Podicherti R."/>
            <person name="Tsui H.-C.T."/>
            <person name="Winkler M.E."/>
        </authorList>
    </citation>
    <scope>NUCLEOTIDE SEQUENCE</scope>
</reference>
<dbReference type="SFLD" id="SFLDG01212">
    <property type="entry name" value="Phytoene_synthase_like"/>
    <property type="match status" value="1"/>
</dbReference>
<dbReference type="AlphaFoldDB" id="A0A382CKS4"/>
<dbReference type="GO" id="GO:0004311">
    <property type="term" value="F:geranylgeranyl diphosphate synthase activity"/>
    <property type="evidence" value="ECO:0007669"/>
    <property type="project" value="InterPro"/>
</dbReference>
<keyword evidence="1" id="KW-0808">Transferase</keyword>
<dbReference type="InterPro" id="IPR019845">
    <property type="entry name" value="Squalene/phytoene_synthase_CS"/>
</dbReference>